<sequence>MKNLTDQEKGDMLDNCKKATFLIEKQQSGKIGFKEKLELEYHLSICEMCNTFMKQSAAINQFVKKVFQRGKTVKLDDGFKAELQKQIDAKLDQPSKN</sequence>
<evidence type="ECO:0000313" key="2">
    <source>
        <dbReference type="Proteomes" id="UP000271937"/>
    </source>
</evidence>
<dbReference type="EMBL" id="RQVR01000010">
    <property type="protein sequence ID" value="RRJ90845.1"/>
    <property type="molecule type" value="Genomic_DNA"/>
</dbReference>
<organism evidence="1 2">
    <name type="scientific">Flavobacterium macacae</name>
    <dbReference type="NCBI Taxonomy" id="2488993"/>
    <lineage>
        <taxon>Bacteria</taxon>
        <taxon>Pseudomonadati</taxon>
        <taxon>Bacteroidota</taxon>
        <taxon>Flavobacteriia</taxon>
        <taxon>Flavobacteriales</taxon>
        <taxon>Flavobacteriaceae</taxon>
        <taxon>Flavobacterium</taxon>
    </lineage>
</organism>
<keyword evidence="2" id="KW-1185">Reference proteome</keyword>
<proteinExistence type="predicted"/>
<name>A0A3P3W6M8_9FLAO</name>
<evidence type="ECO:0000313" key="1">
    <source>
        <dbReference type="EMBL" id="RRJ90845.1"/>
    </source>
</evidence>
<accession>A0A3P3W6M8</accession>
<evidence type="ECO:0008006" key="3">
    <source>
        <dbReference type="Google" id="ProtNLM"/>
    </source>
</evidence>
<gene>
    <name evidence="1" type="ORF">EG849_10080</name>
</gene>
<reference evidence="1 2" key="1">
    <citation type="submission" date="2018-11" db="EMBL/GenBank/DDBJ databases">
        <title>Flavobacterium sp. nov., YIM 102600 draft genome.</title>
        <authorList>
            <person name="Li G."/>
            <person name="Jiang Y."/>
        </authorList>
    </citation>
    <scope>NUCLEOTIDE SEQUENCE [LARGE SCALE GENOMIC DNA]</scope>
    <source>
        <strain evidence="1 2">YIM 102600</strain>
    </source>
</reference>
<dbReference type="OrthoDB" id="886726at2"/>
<dbReference type="AlphaFoldDB" id="A0A3P3W6M8"/>
<comment type="caution">
    <text evidence="1">The sequence shown here is derived from an EMBL/GenBank/DDBJ whole genome shotgun (WGS) entry which is preliminary data.</text>
</comment>
<dbReference type="RefSeq" id="WP_125012957.1">
    <property type="nucleotide sequence ID" value="NZ_RQVR01000010.1"/>
</dbReference>
<dbReference type="Proteomes" id="UP000271937">
    <property type="component" value="Unassembled WGS sequence"/>
</dbReference>
<protein>
    <recommendedName>
        <fullName evidence="3">Zf-HC2 domain-containing protein</fullName>
    </recommendedName>
</protein>